<evidence type="ECO:0000256" key="3">
    <source>
        <dbReference type="ARBA" id="ARBA00022475"/>
    </source>
</evidence>
<dbReference type="PANTHER" id="PTHR39342:SF1">
    <property type="entry name" value="UPF0283 MEMBRANE PROTEIN YCJF"/>
    <property type="match status" value="1"/>
</dbReference>
<dbReference type="OrthoDB" id="958025at2"/>
<dbReference type="PANTHER" id="PTHR39342">
    <property type="entry name" value="UPF0283 MEMBRANE PROTEIN YCJF"/>
    <property type="match status" value="1"/>
</dbReference>
<evidence type="ECO:0000256" key="5">
    <source>
        <dbReference type="ARBA" id="ARBA00022692"/>
    </source>
</evidence>
<evidence type="ECO:0000313" key="10">
    <source>
        <dbReference type="Proteomes" id="UP000202259"/>
    </source>
</evidence>
<name>A0A222G4M2_9GAMM</name>
<comment type="similarity">
    <text evidence="2">Belongs to the UPF0283 family.</text>
</comment>
<gene>
    <name evidence="9" type="ORF">B5D82_03135</name>
</gene>
<dbReference type="InterPro" id="IPR021147">
    <property type="entry name" value="DUF697"/>
</dbReference>
<keyword evidence="4" id="KW-0997">Cell inner membrane</keyword>
<sequence>MLTAPSYGSNVAVFAWGQIKMIENKEKFQQQILFDAVDIDESPIKENTPQIIVDEQDWVCDEQVEQVDDNIIIEPEKPSWLWRTIGLVFVTLVGVEAVQFFINGFSQSPIIASLYAILLAGLSLVCGRTVWREFSGLRQFKYQQNLKQKAQDVFNKEGNVDAASLCDKISKRLPGDLAEFDHSSWQKLNLEEYSDVEILQLYERNILSQVDQKALKEIAKFSSESVVLVALSPIAIIDMLLMLWRNLRLINKIAALYGIKLGYWSRVKLIKQVIINMAYAGASELVADLGADLLGVELLGKLSARMAQGLGAGMLTARLGLKAMHLCRPIPFTDDAPKLGHIRQQVVSQVQALVKRK</sequence>
<keyword evidence="10" id="KW-1185">Reference proteome</keyword>
<evidence type="ECO:0000313" key="9">
    <source>
        <dbReference type="EMBL" id="ASP46858.1"/>
    </source>
</evidence>
<dbReference type="EMBL" id="CP020465">
    <property type="protein sequence ID" value="ASP46858.1"/>
    <property type="molecule type" value="Genomic_DNA"/>
</dbReference>
<keyword evidence="5 8" id="KW-0812">Transmembrane</keyword>
<evidence type="ECO:0000256" key="1">
    <source>
        <dbReference type="ARBA" id="ARBA00004429"/>
    </source>
</evidence>
<evidence type="ECO:0000256" key="2">
    <source>
        <dbReference type="ARBA" id="ARBA00008255"/>
    </source>
</evidence>
<evidence type="ECO:0000256" key="4">
    <source>
        <dbReference type="ARBA" id="ARBA00022519"/>
    </source>
</evidence>
<accession>A0A222G4M2</accession>
<feature type="transmembrane region" description="Helical" evidence="8">
    <location>
        <begin position="80"/>
        <end position="102"/>
    </location>
</feature>
<dbReference type="GO" id="GO:0005886">
    <property type="term" value="C:plasma membrane"/>
    <property type="evidence" value="ECO:0007669"/>
    <property type="project" value="UniProtKB-SubCell"/>
</dbReference>
<comment type="subcellular location">
    <subcellularLocation>
        <location evidence="1">Cell inner membrane</location>
        <topology evidence="1">Multi-pass membrane protein</topology>
    </subcellularLocation>
</comment>
<keyword evidence="3" id="KW-1003">Cell membrane</keyword>
<reference evidence="9 10" key="1">
    <citation type="submission" date="2017-08" db="EMBL/GenBank/DDBJ databases">
        <title>Complete genome of Colwellia sp. NB097-1, a psychrophile bacterium ioslated from Bering Sea.</title>
        <authorList>
            <person name="Chen X."/>
        </authorList>
    </citation>
    <scope>NUCLEOTIDE SEQUENCE [LARGE SCALE GENOMIC DNA]</scope>
    <source>
        <strain evidence="9 10">NB097-1</strain>
    </source>
</reference>
<evidence type="ECO:0000256" key="7">
    <source>
        <dbReference type="ARBA" id="ARBA00023136"/>
    </source>
</evidence>
<organism evidence="9 10">
    <name type="scientific">Cognaticolwellia beringensis</name>
    <dbReference type="NCBI Taxonomy" id="1967665"/>
    <lineage>
        <taxon>Bacteria</taxon>
        <taxon>Pseudomonadati</taxon>
        <taxon>Pseudomonadota</taxon>
        <taxon>Gammaproteobacteria</taxon>
        <taxon>Alteromonadales</taxon>
        <taxon>Colwelliaceae</taxon>
        <taxon>Cognaticolwellia</taxon>
    </lineage>
</organism>
<evidence type="ECO:0000256" key="6">
    <source>
        <dbReference type="ARBA" id="ARBA00022989"/>
    </source>
</evidence>
<dbReference type="AlphaFoldDB" id="A0A222G4M2"/>
<proteinExistence type="inferred from homology"/>
<keyword evidence="6 8" id="KW-1133">Transmembrane helix</keyword>
<dbReference type="Proteomes" id="UP000202259">
    <property type="component" value="Chromosome"/>
</dbReference>
<dbReference type="NCBIfam" id="TIGR01620">
    <property type="entry name" value="hyp_HI0043"/>
    <property type="match status" value="1"/>
</dbReference>
<dbReference type="KEGG" id="cber:B5D82_03135"/>
<feature type="transmembrane region" description="Helical" evidence="8">
    <location>
        <begin position="108"/>
        <end position="131"/>
    </location>
</feature>
<dbReference type="InterPro" id="IPR006507">
    <property type="entry name" value="UPF0283"/>
</dbReference>
<protein>
    <submittedName>
        <fullName evidence="9">TIGR01620 family protein</fullName>
    </submittedName>
</protein>
<evidence type="ECO:0000256" key="8">
    <source>
        <dbReference type="SAM" id="Phobius"/>
    </source>
</evidence>
<dbReference type="Pfam" id="PF05128">
    <property type="entry name" value="DUF697"/>
    <property type="match status" value="1"/>
</dbReference>
<keyword evidence="7 8" id="KW-0472">Membrane</keyword>